<dbReference type="RefSeq" id="WP_379736134.1">
    <property type="nucleotide sequence ID" value="NZ_JBHRVV010000001.1"/>
</dbReference>
<dbReference type="InterPro" id="IPR000160">
    <property type="entry name" value="GGDEF_dom"/>
</dbReference>
<dbReference type="CDD" id="cd00130">
    <property type="entry name" value="PAS"/>
    <property type="match status" value="2"/>
</dbReference>
<dbReference type="InterPro" id="IPR043128">
    <property type="entry name" value="Rev_trsase/Diguanyl_cyclase"/>
</dbReference>
<dbReference type="InterPro" id="IPR000014">
    <property type="entry name" value="PAS"/>
</dbReference>
<feature type="domain" description="GGDEF" evidence="4">
    <location>
        <begin position="309"/>
        <end position="442"/>
    </location>
</feature>
<dbReference type="SMART" id="SM00052">
    <property type="entry name" value="EAL"/>
    <property type="match status" value="1"/>
</dbReference>
<dbReference type="NCBIfam" id="TIGR00254">
    <property type="entry name" value="GGDEF"/>
    <property type="match status" value="1"/>
</dbReference>
<dbReference type="PROSITE" id="PS50887">
    <property type="entry name" value="GGDEF"/>
    <property type="match status" value="1"/>
</dbReference>
<name>A0ABV7PP63_9BURK</name>
<dbReference type="PANTHER" id="PTHR44757">
    <property type="entry name" value="DIGUANYLATE CYCLASE DGCP"/>
    <property type="match status" value="1"/>
</dbReference>
<dbReference type="SMART" id="SM00267">
    <property type="entry name" value="GGDEF"/>
    <property type="match status" value="1"/>
</dbReference>
<dbReference type="InterPro" id="IPR035919">
    <property type="entry name" value="EAL_sf"/>
</dbReference>
<dbReference type="Gene3D" id="3.30.70.270">
    <property type="match status" value="1"/>
</dbReference>
<comment type="caution">
    <text evidence="5">The sequence shown here is derived from an EMBL/GenBank/DDBJ whole genome shotgun (WGS) entry which is preliminary data.</text>
</comment>
<protein>
    <submittedName>
        <fullName evidence="5">Bifunctional diguanylate cyclase/phosphodiesterase</fullName>
    </submittedName>
</protein>
<evidence type="ECO:0000259" key="4">
    <source>
        <dbReference type="PROSITE" id="PS50887"/>
    </source>
</evidence>
<accession>A0ABV7PP63</accession>
<dbReference type="Pfam" id="PF08448">
    <property type="entry name" value="PAS_4"/>
    <property type="match status" value="2"/>
</dbReference>
<organism evidence="5 6">
    <name type="scientific">Massilia haematophila</name>
    <dbReference type="NCBI Taxonomy" id="457923"/>
    <lineage>
        <taxon>Bacteria</taxon>
        <taxon>Pseudomonadati</taxon>
        <taxon>Pseudomonadota</taxon>
        <taxon>Betaproteobacteria</taxon>
        <taxon>Burkholderiales</taxon>
        <taxon>Oxalobacteraceae</taxon>
        <taxon>Telluria group</taxon>
        <taxon>Massilia</taxon>
    </lineage>
</organism>
<dbReference type="InterPro" id="IPR001610">
    <property type="entry name" value="PAC"/>
</dbReference>
<evidence type="ECO:0000259" key="2">
    <source>
        <dbReference type="PROSITE" id="PS50113"/>
    </source>
</evidence>
<dbReference type="Pfam" id="PF00990">
    <property type="entry name" value="GGDEF"/>
    <property type="match status" value="1"/>
</dbReference>
<sequence>MNDDAPGPLLPPLPLALPDGQGREALDALYRFVAAIELTPAVAVHSQDRAGIVRFWNRACAELFGVPAQQALGQPFASLVSHLEQQDEFDRGIAAIWSTLQAPPAREWHVQCLDGRRLWLHSSHFPVIGEGGAQQVFCMEMDISARKEIEGTLQQAALVFDNARDAILVMDRDYHVLAVNRAYTTMTGFHAHEIIGASLPSLRLGVQDQAFYDRILRHMDRHDHWEGELWSVRRDGAPFPIRASLSAIRDAQGEVISYMALLSDITDRKRMEEEARRLAHHDPLTSLPNRVLFMDRLAQALAGNRRQHAEFALMFLDLDHFKAINDTHGHEAGDAVLQEVAVRLARCVRGVDTVSRLGGDEFVVLLTDIGGADQAAHVAATVMQSVARPVAAGGREISLSVSIGIALCPSDGQDAKTLLRHADVAMYHAKQNGRNEFCFFSPVMNAHVHERVQMENRLRRALANGEFVLDYLPEVDIASGRTVGVEALIRWRDPERGLLLPEQFIHAAEESGLIVPIGQWVLREACRQARQWRDQGYPVVVAVNLSNVQFIHNNLVHYVDEALAGSGLAPEYLDLEITEAVVMNSGSATRETIDALRGRGVQLTIDDFGTGFSSLTSLRLLPLSKLKIDRSFVDEITRAPDQAVMIPAIIAVARSLRLRVVAEGVETIEQLHYLRQHGCDEYQGHYAAMATGTPPLTFPHP</sequence>
<dbReference type="SUPFAM" id="SSF55073">
    <property type="entry name" value="Nucleotide cyclase"/>
    <property type="match status" value="1"/>
</dbReference>
<dbReference type="Proteomes" id="UP001595665">
    <property type="component" value="Unassembled WGS sequence"/>
</dbReference>
<dbReference type="Gene3D" id="3.30.450.20">
    <property type="entry name" value="PAS domain"/>
    <property type="match status" value="2"/>
</dbReference>
<dbReference type="Pfam" id="PF00563">
    <property type="entry name" value="EAL"/>
    <property type="match status" value="1"/>
</dbReference>
<dbReference type="PROSITE" id="PS50883">
    <property type="entry name" value="EAL"/>
    <property type="match status" value="1"/>
</dbReference>
<dbReference type="Gene3D" id="3.20.20.450">
    <property type="entry name" value="EAL domain"/>
    <property type="match status" value="1"/>
</dbReference>
<feature type="domain" description="PAS" evidence="1">
    <location>
        <begin position="28"/>
        <end position="87"/>
    </location>
</feature>
<keyword evidence="6" id="KW-1185">Reference proteome</keyword>
<dbReference type="CDD" id="cd01948">
    <property type="entry name" value="EAL"/>
    <property type="match status" value="1"/>
</dbReference>
<dbReference type="InterPro" id="IPR013656">
    <property type="entry name" value="PAS_4"/>
</dbReference>
<dbReference type="PROSITE" id="PS50113">
    <property type="entry name" value="PAC"/>
    <property type="match status" value="2"/>
</dbReference>
<proteinExistence type="predicted"/>
<dbReference type="SMART" id="SM00091">
    <property type="entry name" value="PAS"/>
    <property type="match status" value="2"/>
</dbReference>
<dbReference type="PROSITE" id="PS50112">
    <property type="entry name" value="PAS"/>
    <property type="match status" value="2"/>
</dbReference>
<evidence type="ECO:0000259" key="3">
    <source>
        <dbReference type="PROSITE" id="PS50883"/>
    </source>
</evidence>
<evidence type="ECO:0000313" key="6">
    <source>
        <dbReference type="Proteomes" id="UP001595665"/>
    </source>
</evidence>
<feature type="domain" description="PAC" evidence="2">
    <location>
        <begin position="225"/>
        <end position="277"/>
    </location>
</feature>
<dbReference type="InterPro" id="IPR001633">
    <property type="entry name" value="EAL_dom"/>
</dbReference>
<dbReference type="InterPro" id="IPR029787">
    <property type="entry name" value="Nucleotide_cyclase"/>
</dbReference>
<feature type="domain" description="PAS" evidence="1">
    <location>
        <begin position="152"/>
        <end position="199"/>
    </location>
</feature>
<gene>
    <name evidence="5" type="ORF">ACFOPH_14950</name>
</gene>
<dbReference type="InterPro" id="IPR052155">
    <property type="entry name" value="Biofilm_reg_signaling"/>
</dbReference>
<evidence type="ECO:0000313" key="5">
    <source>
        <dbReference type="EMBL" id="MFC3459532.1"/>
    </source>
</evidence>
<dbReference type="PANTHER" id="PTHR44757:SF2">
    <property type="entry name" value="BIOFILM ARCHITECTURE MAINTENANCE PROTEIN MBAA"/>
    <property type="match status" value="1"/>
</dbReference>
<feature type="domain" description="PAC" evidence="2">
    <location>
        <begin position="104"/>
        <end position="155"/>
    </location>
</feature>
<dbReference type="SUPFAM" id="SSF141868">
    <property type="entry name" value="EAL domain-like"/>
    <property type="match status" value="1"/>
</dbReference>
<reference evidence="6" key="1">
    <citation type="journal article" date="2019" name="Int. J. Syst. Evol. Microbiol.">
        <title>The Global Catalogue of Microorganisms (GCM) 10K type strain sequencing project: providing services to taxonomists for standard genome sequencing and annotation.</title>
        <authorList>
            <consortium name="The Broad Institute Genomics Platform"/>
            <consortium name="The Broad Institute Genome Sequencing Center for Infectious Disease"/>
            <person name="Wu L."/>
            <person name="Ma J."/>
        </authorList>
    </citation>
    <scope>NUCLEOTIDE SEQUENCE [LARGE SCALE GENOMIC DNA]</scope>
    <source>
        <strain evidence="6">CCM 7480</strain>
    </source>
</reference>
<evidence type="ECO:0000259" key="1">
    <source>
        <dbReference type="PROSITE" id="PS50112"/>
    </source>
</evidence>
<dbReference type="SUPFAM" id="SSF55785">
    <property type="entry name" value="PYP-like sensor domain (PAS domain)"/>
    <property type="match status" value="2"/>
</dbReference>
<dbReference type="InterPro" id="IPR035965">
    <property type="entry name" value="PAS-like_dom_sf"/>
</dbReference>
<dbReference type="CDD" id="cd01949">
    <property type="entry name" value="GGDEF"/>
    <property type="match status" value="1"/>
</dbReference>
<dbReference type="NCBIfam" id="TIGR00229">
    <property type="entry name" value="sensory_box"/>
    <property type="match status" value="2"/>
</dbReference>
<feature type="domain" description="EAL" evidence="3">
    <location>
        <begin position="451"/>
        <end position="701"/>
    </location>
</feature>
<dbReference type="SMART" id="SM00086">
    <property type="entry name" value="PAC"/>
    <property type="match status" value="2"/>
</dbReference>
<dbReference type="EMBL" id="JBHRVV010000001">
    <property type="protein sequence ID" value="MFC3459532.1"/>
    <property type="molecule type" value="Genomic_DNA"/>
</dbReference>
<dbReference type="InterPro" id="IPR000700">
    <property type="entry name" value="PAS-assoc_C"/>
</dbReference>